<evidence type="ECO:0000256" key="3">
    <source>
        <dbReference type="ARBA" id="ARBA00023163"/>
    </source>
</evidence>
<dbReference type="SUPFAM" id="SSF55781">
    <property type="entry name" value="GAF domain-like"/>
    <property type="match status" value="1"/>
</dbReference>
<sequence length="320" mass="33716">MSLAAFGSAVSGTAGRTVPHDGYQLRALDPITGVGCLAVTENAYRSSAARRLEINDAGGRDLHSLAALTGAGRRVGVLGTGARAEHHSERLHDLMAADGFGSELRVALVHAGITWGTLTLLRERGSRPFSPADADRAERLSAPLAVALKNFVTSRPPRPFTHRCAPGVVVVEADDGVRPTAAGRAWLARLLPPSAATDDDTLFANLWSVVYAARRTGGEALTRIPAGGGWLAMHAQPLDAALVVTIQPAAADQLLPAFAAWHDLTARERTVLDQVRAGRAAKQIATGLRLSPYTVNDHLKAIYRKTGVSGRAELLAALTC</sequence>
<evidence type="ECO:0000256" key="2">
    <source>
        <dbReference type="ARBA" id="ARBA00023125"/>
    </source>
</evidence>
<dbReference type="CDD" id="cd06170">
    <property type="entry name" value="LuxR_C_like"/>
    <property type="match status" value="1"/>
</dbReference>
<dbReference type="GO" id="GO:0006355">
    <property type="term" value="P:regulation of DNA-templated transcription"/>
    <property type="evidence" value="ECO:0007669"/>
    <property type="project" value="InterPro"/>
</dbReference>
<dbReference type="PANTHER" id="PTHR44688:SF16">
    <property type="entry name" value="DNA-BINDING TRANSCRIPTIONAL ACTIVATOR DEVR_DOSR"/>
    <property type="match status" value="1"/>
</dbReference>
<accession>A0A101JMQ9</accession>
<organism evidence="5 6">
    <name type="scientific">Actinoplanes awajinensis subsp. mycoplanecinus</name>
    <dbReference type="NCBI Taxonomy" id="135947"/>
    <lineage>
        <taxon>Bacteria</taxon>
        <taxon>Bacillati</taxon>
        <taxon>Actinomycetota</taxon>
        <taxon>Actinomycetes</taxon>
        <taxon>Micromonosporales</taxon>
        <taxon>Micromonosporaceae</taxon>
        <taxon>Actinoplanes</taxon>
    </lineage>
</organism>
<evidence type="ECO:0000256" key="1">
    <source>
        <dbReference type="ARBA" id="ARBA00023015"/>
    </source>
</evidence>
<comment type="caution">
    <text evidence="5">The sequence shown here is derived from an EMBL/GenBank/DDBJ whole genome shotgun (WGS) entry which is preliminary data.</text>
</comment>
<gene>
    <name evidence="5" type="ORF">ADL15_27750</name>
</gene>
<dbReference type="SUPFAM" id="SSF46894">
    <property type="entry name" value="C-terminal effector domain of the bipartite response regulators"/>
    <property type="match status" value="1"/>
</dbReference>
<dbReference type="PROSITE" id="PS50043">
    <property type="entry name" value="HTH_LUXR_2"/>
    <property type="match status" value="1"/>
</dbReference>
<dbReference type="GO" id="GO:0003677">
    <property type="term" value="F:DNA binding"/>
    <property type="evidence" value="ECO:0007669"/>
    <property type="project" value="UniProtKB-KW"/>
</dbReference>
<proteinExistence type="predicted"/>
<dbReference type="Gene3D" id="3.30.450.40">
    <property type="match status" value="1"/>
</dbReference>
<dbReference type="InterPro" id="IPR036388">
    <property type="entry name" value="WH-like_DNA-bd_sf"/>
</dbReference>
<evidence type="ECO:0000313" key="6">
    <source>
        <dbReference type="Proteomes" id="UP000053244"/>
    </source>
</evidence>
<dbReference type="PRINTS" id="PR00038">
    <property type="entry name" value="HTHLUXR"/>
</dbReference>
<evidence type="ECO:0000313" key="5">
    <source>
        <dbReference type="EMBL" id="KUL29418.1"/>
    </source>
</evidence>
<dbReference type="InterPro" id="IPR029016">
    <property type="entry name" value="GAF-like_dom_sf"/>
</dbReference>
<dbReference type="InterPro" id="IPR000792">
    <property type="entry name" value="Tscrpt_reg_LuxR_C"/>
</dbReference>
<keyword evidence="6" id="KW-1185">Reference proteome</keyword>
<dbReference type="Gene3D" id="1.10.10.10">
    <property type="entry name" value="Winged helix-like DNA-binding domain superfamily/Winged helix DNA-binding domain"/>
    <property type="match status" value="1"/>
</dbReference>
<dbReference type="PANTHER" id="PTHR44688">
    <property type="entry name" value="DNA-BINDING TRANSCRIPTIONAL ACTIVATOR DEVR_DOSR"/>
    <property type="match status" value="1"/>
</dbReference>
<dbReference type="Proteomes" id="UP000053244">
    <property type="component" value="Unassembled WGS sequence"/>
</dbReference>
<name>A0A101JMQ9_9ACTN</name>
<dbReference type="PROSITE" id="PS00622">
    <property type="entry name" value="HTH_LUXR_1"/>
    <property type="match status" value="1"/>
</dbReference>
<dbReference type="AlphaFoldDB" id="A0A101JMQ9"/>
<keyword evidence="3" id="KW-0804">Transcription</keyword>
<keyword evidence="1" id="KW-0805">Transcription regulation</keyword>
<reference evidence="5 6" key="1">
    <citation type="submission" date="2015-10" db="EMBL/GenBank/DDBJ databases">
        <authorList>
            <person name="Gilbert D.G."/>
        </authorList>
    </citation>
    <scope>NUCLEOTIDE SEQUENCE [LARGE SCALE GENOMIC DNA]</scope>
    <source>
        <strain evidence="5 6">NRRL B-16712</strain>
    </source>
</reference>
<dbReference type="InterPro" id="IPR016032">
    <property type="entry name" value="Sig_transdc_resp-reg_C-effctor"/>
</dbReference>
<feature type="domain" description="HTH luxR-type" evidence="4">
    <location>
        <begin position="257"/>
        <end position="320"/>
    </location>
</feature>
<keyword evidence="2" id="KW-0238">DNA-binding</keyword>
<dbReference type="SMART" id="SM00421">
    <property type="entry name" value="HTH_LUXR"/>
    <property type="match status" value="1"/>
</dbReference>
<dbReference type="EMBL" id="LLZH01000279">
    <property type="protein sequence ID" value="KUL29418.1"/>
    <property type="molecule type" value="Genomic_DNA"/>
</dbReference>
<evidence type="ECO:0000259" key="4">
    <source>
        <dbReference type="PROSITE" id="PS50043"/>
    </source>
</evidence>
<dbReference type="Pfam" id="PF00196">
    <property type="entry name" value="GerE"/>
    <property type="match status" value="1"/>
</dbReference>
<protein>
    <recommendedName>
        <fullName evidence="4">HTH luxR-type domain-containing protein</fullName>
    </recommendedName>
</protein>